<proteinExistence type="predicted"/>
<accession>A0A644YMU6</accession>
<dbReference type="InterPro" id="IPR029044">
    <property type="entry name" value="Nucleotide-diphossugar_trans"/>
</dbReference>
<sequence>MKIGCILLAAGKSSRMGQAKMVLPWGRSTVISTILNAYFQAKVDEIVVVTGGYKELVEKEISQLPVKIAFNRDFENGEMADSVKTGLQQLSSDCSAVFIALGDQPKITVQDLLGMMELNLTHPDALIIPSYAMRRGHPWLVPYSMFKELSELNPLKTLRDFINSHEKEILYYLVKESDILTDLDTPEDYRRNKPE</sequence>
<evidence type="ECO:0000313" key="2">
    <source>
        <dbReference type="EMBL" id="MPM29826.1"/>
    </source>
</evidence>
<dbReference type="InterPro" id="IPR025877">
    <property type="entry name" value="MobA-like_NTP_Trfase"/>
</dbReference>
<feature type="domain" description="MobA-like NTP transferase" evidence="1">
    <location>
        <begin position="5"/>
        <end position="166"/>
    </location>
</feature>
<keyword evidence="2" id="KW-0548">Nucleotidyltransferase</keyword>
<gene>
    <name evidence="2" type="primary">mocA_5</name>
    <name evidence="2" type="ORF">SDC9_76367</name>
</gene>
<organism evidence="2">
    <name type="scientific">bioreactor metagenome</name>
    <dbReference type="NCBI Taxonomy" id="1076179"/>
    <lineage>
        <taxon>unclassified sequences</taxon>
        <taxon>metagenomes</taxon>
        <taxon>ecological metagenomes</taxon>
    </lineage>
</organism>
<comment type="caution">
    <text evidence="2">The sequence shown here is derived from an EMBL/GenBank/DDBJ whole genome shotgun (WGS) entry which is preliminary data.</text>
</comment>
<evidence type="ECO:0000259" key="1">
    <source>
        <dbReference type="Pfam" id="PF12804"/>
    </source>
</evidence>
<protein>
    <submittedName>
        <fullName evidence="2">Molybdenum cofactor cytidylyltransferase</fullName>
        <ecNumber evidence="2">2.7.7.76</ecNumber>
    </submittedName>
</protein>
<keyword evidence="2" id="KW-0808">Transferase</keyword>
<dbReference type="PANTHER" id="PTHR43777">
    <property type="entry name" value="MOLYBDENUM COFACTOR CYTIDYLYLTRANSFERASE"/>
    <property type="match status" value="1"/>
</dbReference>
<dbReference type="CDD" id="cd04182">
    <property type="entry name" value="GT_2_like_f"/>
    <property type="match status" value="1"/>
</dbReference>
<dbReference type="EMBL" id="VSSQ01005620">
    <property type="protein sequence ID" value="MPM29826.1"/>
    <property type="molecule type" value="Genomic_DNA"/>
</dbReference>
<dbReference type="EC" id="2.7.7.76" evidence="2"/>
<dbReference type="Gene3D" id="3.90.550.10">
    <property type="entry name" value="Spore Coat Polysaccharide Biosynthesis Protein SpsA, Chain A"/>
    <property type="match status" value="1"/>
</dbReference>
<dbReference type="AlphaFoldDB" id="A0A644YMU6"/>
<dbReference type="PANTHER" id="PTHR43777:SF1">
    <property type="entry name" value="MOLYBDENUM COFACTOR CYTIDYLYLTRANSFERASE"/>
    <property type="match status" value="1"/>
</dbReference>
<dbReference type="SUPFAM" id="SSF53448">
    <property type="entry name" value="Nucleotide-diphospho-sugar transferases"/>
    <property type="match status" value="1"/>
</dbReference>
<dbReference type="Pfam" id="PF12804">
    <property type="entry name" value="NTP_transf_3"/>
    <property type="match status" value="1"/>
</dbReference>
<name>A0A644YMU6_9ZZZZ</name>
<dbReference type="GO" id="GO:0061602">
    <property type="term" value="F:molybdenum cofactor cytidylyltransferase activity"/>
    <property type="evidence" value="ECO:0007669"/>
    <property type="project" value="UniProtKB-EC"/>
</dbReference>
<reference evidence="2" key="1">
    <citation type="submission" date="2019-08" db="EMBL/GenBank/DDBJ databases">
        <authorList>
            <person name="Kucharzyk K."/>
            <person name="Murdoch R.W."/>
            <person name="Higgins S."/>
            <person name="Loffler F."/>
        </authorList>
    </citation>
    <scope>NUCLEOTIDE SEQUENCE</scope>
</reference>